<evidence type="ECO:0000313" key="1">
    <source>
        <dbReference type="EMBL" id="RRT36292.1"/>
    </source>
</evidence>
<organism evidence="1 2">
    <name type="scientific">Ensete ventricosum</name>
    <name type="common">Abyssinian banana</name>
    <name type="synonym">Musa ensete</name>
    <dbReference type="NCBI Taxonomy" id="4639"/>
    <lineage>
        <taxon>Eukaryota</taxon>
        <taxon>Viridiplantae</taxon>
        <taxon>Streptophyta</taxon>
        <taxon>Embryophyta</taxon>
        <taxon>Tracheophyta</taxon>
        <taxon>Spermatophyta</taxon>
        <taxon>Magnoliopsida</taxon>
        <taxon>Liliopsida</taxon>
        <taxon>Zingiberales</taxon>
        <taxon>Musaceae</taxon>
        <taxon>Ensete</taxon>
    </lineage>
</organism>
<dbReference type="Proteomes" id="UP000287651">
    <property type="component" value="Unassembled WGS sequence"/>
</dbReference>
<name>A0A426XA00_ENSVE</name>
<sequence>MYVYIELLDHRLMQDMETAAAADDLERESQRKSGGRNLPGRVLYDRLRYRVELESRQVGFSVRVNCPDEGDLTHLATPDEVGPDPTLVLLNSANDLSEVVLFPRNHLSSRIKPQPQRCTYVSELKVNHDQSMILQQAPSCVGIAALHSLHDVMAEAGLQPYVAGWAIQNLISSPPPLAPPPRPRTTDFPPLIFPFL</sequence>
<proteinExistence type="predicted"/>
<protein>
    <submittedName>
        <fullName evidence="1">Uncharacterized protein</fullName>
    </submittedName>
</protein>
<accession>A0A426XA00</accession>
<dbReference type="EMBL" id="AMZH03023793">
    <property type="protein sequence ID" value="RRT36292.1"/>
    <property type="molecule type" value="Genomic_DNA"/>
</dbReference>
<gene>
    <name evidence="1" type="ORF">B296_00053882</name>
</gene>
<evidence type="ECO:0000313" key="2">
    <source>
        <dbReference type="Proteomes" id="UP000287651"/>
    </source>
</evidence>
<comment type="caution">
    <text evidence="1">The sequence shown here is derived from an EMBL/GenBank/DDBJ whole genome shotgun (WGS) entry which is preliminary data.</text>
</comment>
<dbReference type="AlphaFoldDB" id="A0A426XA00"/>
<reference evidence="1 2" key="1">
    <citation type="journal article" date="2014" name="Agronomy (Basel)">
        <title>A Draft Genome Sequence for Ensete ventricosum, the Drought-Tolerant Tree Against Hunger.</title>
        <authorList>
            <person name="Harrison J."/>
            <person name="Moore K.A."/>
            <person name="Paszkiewicz K."/>
            <person name="Jones T."/>
            <person name="Grant M."/>
            <person name="Ambacheew D."/>
            <person name="Muzemil S."/>
            <person name="Studholme D.J."/>
        </authorList>
    </citation>
    <scope>NUCLEOTIDE SEQUENCE [LARGE SCALE GENOMIC DNA]</scope>
</reference>